<proteinExistence type="inferred from homology"/>
<dbReference type="InterPro" id="IPR015720">
    <property type="entry name" value="Emp24-like"/>
</dbReference>
<comment type="subcellular location">
    <subcellularLocation>
        <location evidence="1">Membrane</location>
        <topology evidence="1">Single-pass type I membrane protein</topology>
    </subcellularLocation>
</comment>
<keyword evidence="6" id="KW-0472">Membrane</keyword>
<keyword evidence="5" id="KW-1133">Transmembrane helix</keyword>
<comment type="caution">
    <text evidence="9">The sequence shown here is derived from an EMBL/GenBank/DDBJ whole genome shotgun (WGS) entry which is preliminary data.</text>
</comment>
<evidence type="ECO:0000256" key="5">
    <source>
        <dbReference type="ARBA" id="ARBA00022989"/>
    </source>
</evidence>
<evidence type="ECO:0000256" key="4">
    <source>
        <dbReference type="ARBA" id="ARBA00022729"/>
    </source>
</evidence>
<organism evidence="9 10">
    <name type="scientific">Vitis vinifera</name>
    <name type="common">Grape</name>
    <dbReference type="NCBI Taxonomy" id="29760"/>
    <lineage>
        <taxon>Eukaryota</taxon>
        <taxon>Viridiplantae</taxon>
        <taxon>Streptophyta</taxon>
        <taxon>Embryophyta</taxon>
        <taxon>Tracheophyta</taxon>
        <taxon>Spermatophyta</taxon>
        <taxon>Magnoliopsida</taxon>
        <taxon>eudicotyledons</taxon>
        <taxon>Gunneridae</taxon>
        <taxon>Pentapetalae</taxon>
        <taxon>rosids</taxon>
        <taxon>Vitales</taxon>
        <taxon>Vitaceae</taxon>
        <taxon>Viteae</taxon>
        <taxon>Vitis</taxon>
    </lineage>
</organism>
<dbReference type="InterPro" id="IPR026960">
    <property type="entry name" value="RVT-Znf"/>
</dbReference>
<evidence type="ECO:0000259" key="8">
    <source>
        <dbReference type="PROSITE" id="PS50866"/>
    </source>
</evidence>
<feature type="region of interest" description="Disordered" evidence="7">
    <location>
        <begin position="615"/>
        <end position="634"/>
    </location>
</feature>
<dbReference type="GO" id="GO:0016020">
    <property type="term" value="C:membrane"/>
    <property type="evidence" value="ECO:0007669"/>
    <property type="project" value="UniProtKB-SubCell"/>
</dbReference>
<gene>
    <name evidence="9" type="primary">VvCHDh000171_0</name>
    <name evidence="9" type="ORF">CK203_075725</name>
</gene>
<evidence type="ECO:0000256" key="6">
    <source>
        <dbReference type="ARBA" id="ARBA00023136"/>
    </source>
</evidence>
<evidence type="ECO:0000256" key="1">
    <source>
        <dbReference type="ARBA" id="ARBA00004479"/>
    </source>
</evidence>
<dbReference type="Pfam" id="PF13966">
    <property type="entry name" value="zf-RVT"/>
    <property type="match status" value="1"/>
</dbReference>
<dbReference type="EMBL" id="QGNW01001107">
    <property type="protein sequence ID" value="RVW55855.1"/>
    <property type="molecule type" value="Genomic_DNA"/>
</dbReference>
<evidence type="ECO:0000256" key="7">
    <source>
        <dbReference type="SAM" id="MobiDB-lite"/>
    </source>
</evidence>
<dbReference type="PROSITE" id="PS50866">
    <property type="entry name" value="GOLD"/>
    <property type="match status" value="1"/>
</dbReference>
<feature type="domain" description="GOLD" evidence="8">
    <location>
        <begin position="521"/>
        <end position="572"/>
    </location>
</feature>
<dbReference type="InterPro" id="IPR009038">
    <property type="entry name" value="GOLD_dom"/>
</dbReference>
<dbReference type="Pfam" id="PF01105">
    <property type="entry name" value="EMP24_GP25L"/>
    <property type="match status" value="1"/>
</dbReference>
<evidence type="ECO:0000256" key="3">
    <source>
        <dbReference type="ARBA" id="ARBA00022692"/>
    </source>
</evidence>
<dbReference type="AlphaFoldDB" id="A0A438F778"/>
<protein>
    <submittedName>
        <fullName evidence="9">Transmembrane emp24 domain-containing protein p24beta3</fullName>
    </submittedName>
</protein>
<keyword evidence="4" id="KW-0732">Signal</keyword>
<evidence type="ECO:0000256" key="2">
    <source>
        <dbReference type="ARBA" id="ARBA00007104"/>
    </source>
</evidence>
<keyword evidence="3 9" id="KW-0812">Transmembrane</keyword>
<dbReference type="SMART" id="SM01190">
    <property type="entry name" value="EMP24_GP25L"/>
    <property type="match status" value="1"/>
</dbReference>
<evidence type="ECO:0000313" key="10">
    <source>
        <dbReference type="Proteomes" id="UP000288805"/>
    </source>
</evidence>
<evidence type="ECO:0000313" key="9">
    <source>
        <dbReference type="EMBL" id="RVW55855.1"/>
    </source>
</evidence>
<dbReference type="Proteomes" id="UP000288805">
    <property type="component" value="Unassembled WGS sequence"/>
</dbReference>
<reference evidence="9 10" key="1">
    <citation type="journal article" date="2018" name="PLoS Genet.">
        <title>Population sequencing reveals clonal diversity and ancestral inbreeding in the grapevine cultivar Chardonnay.</title>
        <authorList>
            <person name="Roach M.J."/>
            <person name="Johnson D.L."/>
            <person name="Bohlmann J."/>
            <person name="van Vuuren H.J."/>
            <person name="Jones S.J."/>
            <person name="Pretorius I.S."/>
            <person name="Schmidt S.A."/>
            <person name="Borneman A.R."/>
        </authorList>
    </citation>
    <scope>NUCLEOTIDE SEQUENCE [LARGE SCALE GENOMIC DNA]</scope>
    <source>
        <strain evidence="10">cv. Chardonnay</strain>
        <tissue evidence="9">Leaf</tissue>
    </source>
</reference>
<comment type="similarity">
    <text evidence="2">Belongs to the EMP24/GP25L family.</text>
</comment>
<accession>A0A438F778</accession>
<name>A0A438F778_VITVI</name>
<dbReference type="PANTHER" id="PTHR22811">
    <property type="entry name" value="TRANSMEMBRANE EMP24 DOMAIN-CONTAINING PROTEIN"/>
    <property type="match status" value="1"/>
</dbReference>
<sequence>MSKNAWVSDVWNPVGDGIGWTPLFARAFNDWEIILLERLLQKIQAVRVQREEEDRVIWTASKDGVFSVRSLYSMMEPGGLSLFPSERIWRARVPPKVAFFAWEASWGKVLTQEQLQRRGFSLANRCFLCLSEEETVDHLLLHLKATLLGWNGGFVGKRHKKAWQMAPLCIFWTVWKERNRGSLAESHSSLEVATWDGVEERLRKRLSLWKRQYISKGEHEFEIGADPKGLSLGWWALERKPHLVEWSIVCSDKRKGGLDVRNLALLNKALLCKWSWRFAVEREALWRQVICAKYGEEEGGWRSRVVRGSFGVDLWKAIRRGWDVLGDNLVYSVGHGGLGVDVWSHSGEGVWLLGSLGGLMIGSVQCGASSLKVAREEGIGAGKTRRFSCQSYLEFFGASEEEEFIDHILLLCGWPEVYRAYFFPSLGFRGCSPLQLERRYWGGLGLVWERKGRKCGFQLPCAFFGLFGRKETVGRLKMKSIRFMGGSSEILGLDLRQVSLHGKLVGESHSEGDFARWYGFLLVTSPAGNTVHTLKGTSGDKFEFKAPRSGMYKFCFQNSYATPETVSFYIHVGHIPNEHNLAKDEHLDPINVKIAELREALESVTAEQKYLKARDTRHRHSFRGARPMVSPSVS</sequence>